<dbReference type="PANTHER" id="PTHR12526">
    <property type="entry name" value="GLYCOSYLTRANSFERASE"/>
    <property type="match status" value="1"/>
</dbReference>
<evidence type="ECO:0000313" key="4">
    <source>
        <dbReference type="Proteomes" id="UP000177579"/>
    </source>
</evidence>
<sequence>MKKNILVINTGEDIIPLFDFFDELTSDEFDFFFMESGVKALQKIKERNWQYKKIKKRNKFNLFLFLLFWPINFLIWLIKLLYFKYKKNIQYLVLINKYEKLTVTPAAKVLKIKIIWLETPGEKFKDSGKLNINLFRLISRWVVIVTLNGFSKQKLEKLKFKNVFNMKLGIKLSNHARQDNIFNNIAKRGQSRVNNKFFTVGTTLIMDDLQKIEAMFQAMKKCISIIPQLQFIVIGDGEKRKNFLWLAKRMEINNFSWFVGHQECLKKWLDGFDVFCCADDHLNLNNLSAIIQALVSGLPVVGPNNIGLEEIFYNKNQILTVKPENAEDLAQEIIRVYKNRYLYKKMTKNQEIYSLFSVERMVKEFKDILI</sequence>
<dbReference type="PANTHER" id="PTHR12526:SF630">
    <property type="entry name" value="GLYCOSYLTRANSFERASE"/>
    <property type="match status" value="1"/>
</dbReference>
<dbReference type="EMBL" id="MFGO01000020">
    <property type="protein sequence ID" value="OGF40782.1"/>
    <property type="molecule type" value="Genomic_DNA"/>
</dbReference>
<dbReference type="SUPFAM" id="SSF53756">
    <property type="entry name" value="UDP-Glycosyltransferase/glycogen phosphorylase"/>
    <property type="match status" value="1"/>
</dbReference>
<evidence type="ECO:0000313" key="3">
    <source>
        <dbReference type="EMBL" id="OGF40782.1"/>
    </source>
</evidence>
<feature type="transmembrane region" description="Helical" evidence="1">
    <location>
        <begin position="62"/>
        <end position="82"/>
    </location>
</feature>
<keyword evidence="1" id="KW-0812">Transmembrane</keyword>
<keyword evidence="1" id="KW-0472">Membrane</keyword>
<dbReference type="Gene3D" id="3.40.50.2000">
    <property type="entry name" value="Glycogen Phosphorylase B"/>
    <property type="match status" value="2"/>
</dbReference>
<gene>
    <name evidence="3" type="ORF">A2531_06725</name>
</gene>
<keyword evidence="1" id="KW-1133">Transmembrane helix</keyword>
<dbReference type="Pfam" id="PF00534">
    <property type="entry name" value="Glycos_transf_1"/>
    <property type="match status" value="1"/>
</dbReference>
<dbReference type="InterPro" id="IPR001296">
    <property type="entry name" value="Glyco_trans_1"/>
</dbReference>
<protein>
    <recommendedName>
        <fullName evidence="2">Glycosyl transferase family 1 domain-containing protein</fullName>
    </recommendedName>
</protein>
<feature type="domain" description="Glycosyl transferase family 1" evidence="2">
    <location>
        <begin position="211"/>
        <end position="350"/>
    </location>
</feature>
<organism evidence="3 4">
    <name type="scientific">Candidatus Falkowbacteria bacterium RIFOXYD2_FULL_34_120</name>
    <dbReference type="NCBI Taxonomy" id="1798007"/>
    <lineage>
        <taxon>Bacteria</taxon>
        <taxon>Candidatus Falkowiibacteriota</taxon>
    </lineage>
</organism>
<dbReference type="GO" id="GO:0016757">
    <property type="term" value="F:glycosyltransferase activity"/>
    <property type="evidence" value="ECO:0007669"/>
    <property type="project" value="InterPro"/>
</dbReference>
<evidence type="ECO:0000259" key="2">
    <source>
        <dbReference type="Pfam" id="PF00534"/>
    </source>
</evidence>
<dbReference type="AlphaFoldDB" id="A0A1F5TP54"/>
<evidence type="ECO:0000256" key="1">
    <source>
        <dbReference type="SAM" id="Phobius"/>
    </source>
</evidence>
<reference evidence="3 4" key="1">
    <citation type="journal article" date="2016" name="Nat. Commun.">
        <title>Thousands of microbial genomes shed light on interconnected biogeochemical processes in an aquifer system.</title>
        <authorList>
            <person name="Anantharaman K."/>
            <person name="Brown C.T."/>
            <person name="Hug L.A."/>
            <person name="Sharon I."/>
            <person name="Castelle C.J."/>
            <person name="Probst A.J."/>
            <person name="Thomas B.C."/>
            <person name="Singh A."/>
            <person name="Wilkins M.J."/>
            <person name="Karaoz U."/>
            <person name="Brodie E.L."/>
            <person name="Williams K.H."/>
            <person name="Hubbard S.S."/>
            <person name="Banfield J.F."/>
        </authorList>
    </citation>
    <scope>NUCLEOTIDE SEQUENCE [LARGE SCALE GENOMIC DNA]</scope>
</reference>
<accession>A0A1F5TP54</accession>
<comment type="caution">
    <text evidence="3">The sequence shown here is derived from an EMBL/GenBank/DDBJ whole genome shotgun (WGS) entry which is preliminary data.</text>
</comment>
<dbReference type="Proteomes" id="UP000177579">
    <property type="component" value="Unassembled WGS sequence"/>
</dbReference>
<proteinExistence type="predicted"/>
<name>A0A1F5TP54_9BACT</name>